<evidence type="ECO:0000256" key="6">
    <source>
        <dbReference type="SAM" id="MobiDB-lite"/>
    </source>
</evidence>
<evidence type="ECO:0000256" key="2">
    <source>
        <dbReference type="ARBA" id="ARBA00022723"/>
    </source>
</evidence>
<dbReference type="SUPFAM" id="SSF51197">
    <property type="entry name" value="Clavaminate synthase-like"/>
    <property type="match status" value="1"/>
</dbReference>
<name>A0AAN7AU97_9PEZI</name>
<evidence type="ECO:0000313" key="9">
    <source>
        <dbReference type="Proteomes" id="UP001303160"/>
    </source>
</evidence>
<dbReference type="Pfam" id="PF13640">
    <property type="entry name" value="2OG-FeII_Oxy_3"/>
    <property type="match status" value="1"/>
</dbReference>
<dbReference type="InterPro" id="IPR044862">
    <property type="entry name" value="Pro_4_hyd_alph_FE2OG_OXY"/>
</dbReference>
<evidence type="ECO:0000256" key="1">
    <source>
        <dbReference type="ARBA" id="ARBA00001961"/>
    </source>
</evidence>
<feature type="region of interest" description="Disordered" evidence="6">
    <location>
        <begin position="1"/>
        <end position="27"/>
    </location>
</feature>
<evidence type="ECO:0000256" key="4">
    <source>
        <dbReference type="ARBA" id="ARBA00023002"/>
    </source>
</evidence>
<gene>
    <name evidence="8" type="ORF">QBC40DRAFT_83094</name>
</gene>
<keyword evidence="9" id="KW-1185">Reference proteome</keyword>
<feature type="domain" description="Prolyl 4-hydroxylase alpha subunit" evidence="7">
    <location>
        <begin position="77"/>
        <end position="309"/>
    </location>
</feature>
<dbReference type="AlphaFoldDB" id="A0AAN7AU97"/>
<evidence type="ECO:0000313" key="8">
    <source>
        <dbReference type="EMBL" id="KAK4199374.1"/>
    </source>
</evidence>
<dbReference type="EMBL" id="MU863933">
    <property type="protein sequence ID" value="KAK4199374.1"/>
    <property type="molecule type" value="Genomic_DNA"/>
</dbReference>
<dbReference type="SMART" id="SM00702">
    <property type="entry name" value="P4Hc"/>
    <property type="match status" value="1"/>
</dbReference>
<dbReference type="GO" id="GO:0005783">
    <property type="term" value="C:endoplasmic reticulum"/>
    <property type="evidence" value="ECO:0007669"/>
    <property type="project" value="TreeGrafter"/>
</dbReference>
<evidence type="ECO:0000256" key="3">
    <source>
        <dbReference type="ARBA" id="ARBA00022964"/>
    </source>
</evidence>
<feature type="compositionally biased region" description="Polar residues" evidence="6">
    <location>
        <begin position="1"/>
        <end position="10"/>
    </location>
</feature>
<keyword evidence="2" id="KW-0479">Metal-binding</keyword>
<dbReference type="InterPro" id="IPR045054">
    <property type="entry name" value="P4HA-like"/>
</dbReference>
<evidence type="ECO:0000259" key="7">
    <source>
        <dbReference type="SMART" id="SM00702"/>
    </source>
</evidence>
<keyword evidence="3" id="KW-0223">Dioxygenase</keyword>
<protein>
    <recommendedName>
        <fullName evidence="7">Prolyl 4-hydroxylase alpha subunit domain-containing protein</fullName>
    </recommendedName>
</protein>
<accession>A0AAN7AU97</accession>
<dbReference type="Proteomes" id="UP001303160">
    <property type="component" value="Unassembled WGS sequence"/>
</dbReference>
<dbReference type="PANTHER" id="PTHR10869:SF241">
    <property type="entry name" value="FE2OG DIOXYGENASE DOMAIN-CONTAINING PROTEIN"/>
    <property type="match status" value="1"/>
</dbReference>
<dbReference type="PANTHER" id="PTHR10869">
    <property type="entry name" value="PROLYL 4-HYDROXYLASE ALPHA SUBUNIT"/>
    <property type="match status" value="1"/>
</dbReference>
<dbReference type="InterPro" id="IPR006620">
    <property type="entry name" value="Pro_4_hyd_alph"/>
</dbReference>
<keyword evidence="5" id="KW-0408">Iron</keyword>
<evidence type="ECO:0000256" key="5">
    <source>
        <dbReference type="ARBA" id="ARBA00023004"/>
    </source>
</evidence>
<reference evidence="8" key="1">
    <citation type="journal article" date="2023" name="Mol. Phylogenet. Evol.">
        <title>Genome-scale phylogeny and comparative genomics of the fungal order Sordariales.</title>
        <authorList>
            <person name="Hensen N."/>
            <person name="Bonometti L."/>
            <person name="Westerberg I."/>
            <person name="Brannstrom I.O."/>
            <person name="Guillou S."/>
            <person name="Cros-Aarteil S."/>
            <person name="Calhoun S."/>
            <person name="Haridas S."/>
            <person name="Kuo A."/>
            <person name="Mondo S."/>
            <person name="Pangilinan J."/>
            <person name="Riley R."/>
            <person name="LaButti K."/>
            <person name="Andreopoulos B."/>
            <person name="Lipzen A."/>
            <person name="Chen C."/>
            <person name="Yan M."/>
            <person name="Daum C."/>
            <person name="Ng V."/>
            <person name="Clum A."/>
            <person name="Steindorff A."/>
            <person name="Ohm R.A."/>
            <person name="Martin F."/>
            <person name="Silar P."/>
            <person name="Natvig D.O."/>
            <person name="Lalanne C."/>
            <person name="Gautier V."/>
            <person name="Ament-Velasquez S.L."/>
            <person name="Kruys A."/>
            <person name="Hutchinson M.I."/>
            <person name="Powell A.J."/>
            <person name="Barry K."/>
            <person name="Miller A.N."/>
            <person name="Grigoriev I.V."/>
            <person name="Debuchy R."/>
            <person name="Gladieux P."/>
            <person name="Hiltunen Thoren M."/>
            <person name="Johannesson H."/>
        </authorList>
    </citation>
    <scope>NUCLEOTIDE SEQUENCE</scope>
    <source>
        <strain evidence="8">CBS 315.58</strain>
    </source>
</reference>
<comment type="cofactor">
    <cofactor evidence="1">
        <name>L-ascorbate</name>
        <dbReference type="ChEBI" id="CHEBI:38290"/>
    </cofactor>
</comment>
<sequence>MLSQLQSLFSTGGDEEPSHPHIKPGKPVKTSYVSLPVDIHPNFLSLTPDPDLVPDARPIAFNPVDWTKTPIPEYAGKLAFILEHVLSPSECAQLIKCAEESVPLDNPTARSKDGGPWGPALVNVGNGFEILEPSYRRSDRIIWDTKEIADKIWARCLTIPELRQEIEVIQGKDKIKKVTGRDEWRGDNGSGVWVMQRMNERLRFLRYEKGGFFQPHCDSSFYLTSEKDKVIRTLFTVHIYLNDCKATAEDPESTELVGGATTMFSSDERRRYDVECKAGRVLVFQHSGLLHSGDEVKQGVKFTVRSDVLYEQIMAEDGKEGEGSK</sequence>
<keyword evidence="4" id="KW-0560">Oxidoreductase</keyword>
<comment type="caution">
    <text evidence="8">The sequence shown here is derived from an EMBL/GenBank/DDBJ whole genome shotgun (WGS) entry which is preliminary data.</text>
</comment>
<organism evidence="8 9">
    <name type="scientific">Triangularia verruculosa</name>
    <dbReference type="NCBI Taxonomy" id="2587418"/>
    <lineage>
        <taxon>Eukaryota</taxon>
        <taxon>Fungi</taxon>
        <taxon>Dikarya</taxon>
        <taxon>Ascomycota</taxon>
        <taxon>Pezizomycotina</taxon>
        <taxon>Sordariomycetes</taxon>
        <taxon>Sordariomycetidae</taxon>
        <taxon>Sordariales</taxon>
        <taxon>Podosporaceae</taxon>
        <taxon>Triangularia</taxon>
    </lineage>
</organism>
<dbReference type="GO" id="GO:0031418">
    <property type="term" value="F:L-ascorbic acid binding"/>
    <property type="evidence" value="ECO:0007669"/>
    <property type="project" value="InterPro"/>
</dbReference>
<dbReference type="GO" id="GO:0005506">
    <property type="term" value="F:iron ion binding"/>
    <property type="evidence" value="ECO:0007669"/>
    <property type="project" value="InterPro"/>
</dbReference>
<dbReference type="GO" id="GO:0004656">
    <property type="term" value="F:procollagen-proline 4-dioxygenase activity"/>
    <property type="evidence" value="ECO:0007669"/>
    <property type="project" value="TreeGrafter"/>
</dbReference>
<proteinExistence type="predicted"/>
<dbReference type="Gene3D" id="2.60.120.620">
    <property type="entry name" value="q2cbj1_9rhob like domain"/>
    <property type="match status" value="1"/>
</dbReference>
<reference evidence="8" key="2">
    <citation type="submission" date="2023-05" db="EMBL/GenBank/DDBJ databases">
        <authorList>
            <consortium name="Lawrence Berkeley National Laboratory"/>
            <person name="Steindorff A."/>
            <person name="Hensen N."/>
            <person name="Bonometti L."/>
            <person name="Westerberg I."/>
            <person name="Brannstrom I.O."/>
            <person name="Guillou S."/>
            <person name="Cros-Aarteil S."/>
            <person name="Calhoun S."/>
            <person name="Haridas S."/>
            <person name="Kuo A."/>
            <person name="Mondo S."/>
            <person name="Pangilinan J."/>
            <person name="Riley R."/>
            <person name="Labutti K."/>
            <person name="Andreopoulos B."/>
            <person name="Lipzen A."/>
            <person name="Chen C."/>
            <person name="Yanf M."/>
            <person name="Daum C."/>
            <person name="Ng V."/>
            <person name="Clum A."/>
            <person name="Ohm R."/>
            <person name="Martin F."/>
            <person name="Silar P."/>
            <person name="Natvig D."/>
            <person name="Lalanne C."/>
            <person name="Gautier V."/>
            <person name="Ament-Velasquez S.L."/>
            <person name="Kruys A."/>
            <person name="Hutchinson M.I."/>
            <person name="Powell A.J."/>
            <person name="Barry K."/>
            <person name="Miller A.N."/>
            <person name="Grigoriev I.V."/>
            <person name="Debuchy R."/>
            <person name="Gladieux P."/>
            <person name="Thoren M.H."/>
            <person name="Johannesson H."/>
        </authorList>
    </citation>
    <scope>NUCLEOTIDE SEQUENCE</scope>
    <source>
        <strain evidence="8">CBS 315.58</strain>
    </source>
</reference>